<reference evidence="2 3" key="1">
    <citation type="submission" date="2016-10" db="EMBL/GenBank/DDBJ databases">
        <authorList>
            <person name="de Groot N.N."/>
        </authorList>
    </citation>
    <scope>NUCLEOTIDE SEQUENCE [LARGE SCALE GENOMIC DNA]</scope>
    <source>
        <strain evidence="2 3">Vu-144</strain>
    </source>
</reference>
<dbReference type="STRING" id="551991.SAMN05192529_10580"/>
<dbReference type="OrthoDB" id="1072981at2"/>
<evidence type="ECO:0000256" key="1">
    <source>
        <dbReference type="SAM" id="Phobius"/>
    </source>
</evidence>
<organism evidence="2 3">
    <name type="scientific">Arachidicoccus rhizosphaerae</name>
    <dbReference type="NCBI Taxonomy" id="551991"/>
    <lineage>
        <taxon>Bacteria</taxon>
        <taxon>Pseudomonadati</taxon>
        <taxon>Bacteroidota</taxon>
        <taxon>Chitinophagia</taxon>
        <taxon>Chitinophagales</taxon>
        <taxon>Chitinophagaceae</taxon>
        <taxon>Arachidicoccus</taxon>
    </lineage>
</organism>
<sequence length="130" mass="14492">MSAKTIEDKDISLIIGKILRWGVYLALTVTSIGGLIYLINQHGQTSMQHSVFIENDENLWTLIKLTVHGVLKGDGLSIIELGILLLIATPLTRVIFSLWAFYKEKDRMYVTITILVLFIITISILTGFGG</sequence>
<proteinExistence type="predicted"/>
<evidence type="ECO:0000313" key="3">
    <source>
        <dbReference type="Proteomes" id="UP000199041"/>
    </source>
</evidence>
<gene>
    <name evidence="2" type="ORF">SAMN05192529_10580</name>
</gene>
<accession>A0A1H3XCE9</accession>
<keyword evidence="1" id="KW-0472">Membrane</keyword>
<keyword evidence="3" id="KW-1185">Reference proteome</keyword>
<dbReference type="EMBL" id="FNQY01000005">
    <property type="protein sequence ID" value="SDZ96910.1"/>
    <property type="molecule type" value="Genomic_DNA"/>
</dbReference>
<dbReference type="Proteomes" id="UP000199041">
    <property type="component" value="Unassembled WGS sequence"/>
</dbReference>
<feature type="transmembrane region" description="Helical" evidence="1">
    <location>
        <begin position="81"/>
        <end position="102"/>
    </location>
</feature>
<feature type="transmembrane region" description="Helical" evidence="1">
    <location>
        <begin position="109"/>
        <end position="128"/>
    </location>
</feature>
<keyword evidence="1" id="KW-0812">Transmembrane</keyword>
<dbReference type="InterPro" id="IPR012861">
    <property type="entry name" value="DUF1634"/>
</dbReference>
<dbReference type="AlphaFoldDB" id="A0A1H3XCE9"/>
<name>A0A1H3XCE9_9BACT</name>
<evidence type="ECO:0000313" key="2">
    <source>
        <dbReference type="EMBL" id="SDZ96910.1"/>
    </source>
</evidence>
<keyword evidence="1" id="KW-1133">Transmembrane helix</keyword>
<protein>
    <submittedName>
        <fullName evidence="2">Uncharacterized membrane protein</fullName>
    </submittedName>
</protein>
<dbReference type="RefSeq" id="WP_091395071.1">
    <property type="nucleotide sequence ID" value="NZ_FNQY01000005.1"/>
</dbReference>
<feature type="transmembrane region" description="Helical" evidence="1">
    <location>
        <begin position="21"/>
        <end position="39"/>
    </location>
</feature>
<dbReference type="Pfam" id="PF07843">
    <property type="entry name" value="DUF1634"/>
    <property type="match status" value="1"/>
</dbReference>